<keyword evidence="3" id="KW-0106">Calcium</keyword>
<evidence type="ECO:0000313" key="6">
    <source>
        <dbReference type="EMBL" id="GBO05075.1"/>
    </source>
</evidence>
<dbReference type="SUPFAM" id="SSF141072">
    <property type="entry name" value="CalX-like"/>
    <property type="match status" value="1"/>
</dbReference>
<dbReference type="EMBL" id="BGPR01031821">
    <property type="protein sequence ID" value="GBO05075.1"/>
    <property type="molecule type" value="Genomic_DNA"/>
</dbReference>
<protein>
    <recommendedName>
        <fullName evidence="4">Calx-beta domain-containing protein</fullName>
    </recommendedName>
</protein>
<evidence type="ECO:0000256" key="2">
    <source>
        <dbReference type="ARBA" id="ARBA00022737"/>
    </source>
</evidence>
<gene>
    <name evidence="5" type="ORF">AVEN_261113_1</name>
    <name evidence="6" type="ORF">AVEN_37205_1</name>
</gene>
<accession>A0A4Y2TWM5</accession>
<evidence type="ECO:0000256" key="1">
    <source>
        <dbReference type="ARBA" id="ARBA00022729"/>
    </source>
</evidence>
<dbReference type="Proteomes" id="UP000499080">
    <property type="component" value="Unassembled WGS sequence"/>
</dbReference>
<dbReference type="OrthoDB" id="6424103at2759"/>
<evidence type="ECO:0000313" key="7">
    <source>
        <dbReference type="Proteomes" id="UP000499080"/>
    </source>
</evidence>
<dbReference type="SMART" id="SM00237">
    <property type="entry name" value="Calx_beta"/>
    <property type="match status" value="1"/>
</dbReference>
<dbReference type="Gene3D" id="2.60.40.2030">
    <property type="match status" value="1"/>
</dbReference>
<dbReference type="GO" id="GO:0007154">
    <property type="term" value="P:cell communication"/>
    <property type="evidence" value="ECO:0007669"/>
    <property type="project" value="InterPro"/>
</dbReference>
<keyword evidence="1" id="KW-0732">Signal</keyword>
<dbReference type="Pfam" id="PF03160">
    <property type="entry name" value="Calx-beta"/>
    <property type="match status" value="1"/>
</dbReference>
<comment type="caution">
    <text evidence="6">The sequence shown here is derived from an EMBL/GenBank/DDBJ whole genome shotgun (WGS) entry which is preliminary data.</text>
</comment>
<dbReference type="EMBL" id="BGPR01031820">
    <property type="protein sequence ID" value="GBO05068.1"/>
    <property type="molecule type" value="Genomic_DNA"/>
</dbReference>
<organism evidence="6 7">
    <name type="scientific">Araneus ventricosus</name>
    <name type="common">Orbweaver spider</name>
    <name type="synonym">Epeira ventricosa</name>
    <dbReference type="NCBI Taxonomy" id="182803"/>
    <lineage>
        <taxon>Eukaryota</taxon>
        <taxon>Metazoa</taxon>
        <taxon>Ecdysozoa</taxon>
        <taxon>Arthropoda</taxon>
        <taxon>Chelicerata</taxon>
        <taxon>Arachnida</taxon>
        <taxon>Araneae</taxon>
        <taxon>Araneomorphae</taxon>
        <taxon>Entelegynae</taxon>
        <taxon>Araneoidea</taxon>
        <taxon>Araneidae</taxon>
        <taxon>Araneus</taxon>
    </lineage>
</organism>
<sequence>MRKKGHVGLLQIESRSVQFKKHIIHVPPTCDRVQIPIIRTSAADGVVNATWRTCDKSAKAGLHYVNGQGSISFAQDDEEKNIEVLIIRDQDRRNDIHFVVELYDTEGTFNTLVIYIRDDSSE</sequence>
<feature type="domain" description="Calx-beta" evidence="4">
    <location>
        <begin position="7"/>
        <end position="103"/>
    </location>
</feature>
<dbReference type="InterPro" id="IPR003644">
    <property type="entry name" value="Calx_beta"/>
</dbReference>
<keyword evidence="2" id="KW-0677">Repeat</keyword>
<dbReference type="AlphaFoldDB" id="A0A4Y2TWM5"/>
<evidence type="ECO:0000256" key="3">
    <source>
        <dbReference type="ARBA" id="ARBA00022837"/>
    </source>
</evidence>
<evidence type="ECO:0000313" key="5">
    <source>
        <dbReference type="EMBL" id="GBO05068.1"/>
    </source>
</evidence>
<dbReference type="InterPro" id="IPR038081">
    <property type="entry name" value="CalX-like_sf"/>
</dbReference>
<reference evidence="6 7" key="1">
    <citation type="journal article" date="2019" name="Sci. Rep.">
        <title>Orb-weaving spider Araneus ventricosus genome elucidates the spidroin gene catalogue.</title>
        <authorList>
            <person name="Kono N."/>
            <person name="Nakamura H."/>
            <person name="Ohtoshi R."/>
            <person name="Moran D.A.P."/>
            <person name="Shinohara A."/>
            <person name="Yoshida Y."/>
            <person name="Fujiwara M."/>
            <person name="Mori M."/>
            <person name="Tomita M."/>
            <person name="Arakawa K."/>
        </authorList>
    </citation>
    <scope>NUCLEOTIDE SEQUENCE [LARGE SCALE GENOMIC DNA]</scope>
</reference>
<evidence type="ECO:0000259" key="4">
    <source>
        <dbReference type="SMART" id="SM00237"/>
    </source>
</evidence>
<name>A0A4Y2TWM5_ARAVE</name>
<dbReference type="GO" id="GO:0016020">
    <property type="term" value="C:membrane"/>
    <property type="evidence" value="ECO:0007669"/>
    <property type="project" value="InterPro"/>
</dbReference>
<proteinExistence type="predicted"/>
<keyword evidence="7" id="KW-1185">Reference proteome</keyword>